<sequence>MKKLTLLIAFLFVAMSYAQMPTKDEMSMIQDIFGSEKKEIIAENIDLSGVDAAKFWELYDEYEVARKVNGQERIKLLSTYASTTSAVSNQMAEDMLQKAIVIRSASENTLMKYTKKIKKATNPVVAAQFYQIEQYIADGIRFSILDNMDFIQNK</sequence>
<keyword evidence="1" id="KW-0732">Signal</keyword>
<proteinExistence type="predicted"/>
<comment type="caution">
    <text evidence="2">The sequence shown here is derived from an EMBL/GenBank/DDBJ whole genome shotgun (WGS) entry which is preliminary data.</text>
</comment>
<gene>
    <name evidence="2" type="ORF">ACFQ39_10050</name>
</gene>
<accession>A0ABW3Y294</accession>
<protein>
    <submittedName>
        <fullName evidence="2">Uncharacterized protein</fullName>
    </submittedName>
</protein>
<feature type="signal peptide" evidence="1">
    <location>
        <begin position="1"/>
        <end position="18"/>
    </location>
</feature>
<dbReference type="RefSeq" id="WP_377178629.1">
    <property type="nucleotide sequence ID" value="NZ_JBHTMY010000003.1"/>
</dbReference>
<dbReference type="Proteomes" id="UP001597201">
    <property type="component" value="Unassembled WGS sequence"/>
</dbReference>
<organism evidence="2 3">
    <name type="scientific">Namhaeicola litoreus</name>
    <dbReference type="NCBI Taxonomy" id="1052145"/>
    <lineage>
        <taxon>Bacteria</taxon>
        <taxon>Pseudomonadati</taxon>
        <taxon>Bacteroidota</taxon>
        <taxon>Flavobacteriia</taxon>
        <taxon>Flavobacteriales</taxon>
        <taxon>Flavobacteriaceae</taxon>
        <taxon>Namhaeicola</taxon>
    </lineage>
</organism>
<evidence type="ECO:0000256" key="1">
    <source>
        <dbReference type="SAM" id="SignalP"/>
    </source>
</evidence>
<dbReference type="EMBL" id="JBHTMY010000003">
    <property type="protein sequence ID" value="MFD1315959.1"/>
    <property type="molecule type" value="Genomic_DNA"/>
</dbReference>
<name>A0ABW3Y294_9FLAO</name>
<evidence type="ECO:0000313" key="2">
    <source>
        <dbReference type="EMBL" id="MFD1315959.1"/>
    </source>
</evidence>
<reference evidence="3" key="1">
    <citation type="journal article" date="2019" name="Int. J. Syst. Evol. Microbiol.">
        <title>The Global Catalogue of Microorganisms (GCM) 10K type strain sequencing project: providing services to taxonomists for standard genome sequencing and annotation.</title>
        <authorList>
            <consortium name="The Broad Institute Genomics Platform"/>
            <consortium name="The Broad Institute Genome Sequencing Center for Infectious Disease"/>
            <person name="Wu L."/>
            <person name="Ma J."/>
        </authorList>
    </citation>
    <scope>NUCLEOTIDE SEQUENCE [LARGE SCALE GENOMIC DNA]</scope>
    <source>
        <strain evidence="3">CCUG 61485</strain>
    </source>
</reference>
<feature type="chain" id="PRO_5046597362" evidence="1">
    <location>
        <begin position="19"/>
        <end position="154"/>
    </location>
</feature>
<keyword evidence="3" id="KW-1185">Reference proteome</keyword>
<evidence type="ECO:0000313" key="3">
    <source>
        <dbReference type="Proteomes" id="UP001597201"/>
    </source>
</evidence>